<comment type="caution">
    <text evidence="1">The sequence shown here is derived from an EMBL/GenBank/DDBJ whole genome shotgun (WGS) entry which is preliminary data.</text>
</comment>
<dbReference type="Proteomes" id="UP001060170">
    <property type="component" value="Chromosome 16"/>
</dbReference>
<dbReference type="EMBL" id="CM045880">
    <property type="protein sequence ID" value="KAI7937914.1"/>
    <property type="molecule type" value="Genomic_DNA"/>
</dbReference>
<sequence>MAAGTMADDEYDTFFNMSRRMGQSQLSDQIMWLDKAQDESLSQETPIDLCQKNTITSYSTNPQSSKYS</sequence>
<reference evidence="2" key="2">
    <citation type="journal article" date="2018" name="Mol. Plant Microbe Interact.">
        <title>Genome sequence resources for the wheat stripe rust pathogen (Puccinia striiformis f. sp. tritici) and the barley stripe rust pathogen (Puccinia striiformis f. sp. hordei).</title>
        <authorList>
            <person name="Xia C."/>
            <person name="Wang M."/>
            <person name="Yin C."/>
            <person name="Cornejo O.E."/>
            <person name="Hulbert S.H."/>
            <person name="Chen X."/>
        </authorList>
    </citation>
    <scope>NUCLEOTIDE SEQUENCE [LARGE SCALE GENOMIC DNA]</scope>
    <source>
        <strain evidence="2">93-210</strain>
    </source>
</reference>
<proteinExistence type="predicted"/>
<evidence type="ECO:0000313" key="1">
    <source>
        <dbReference type="EMBL" id="KAI7937914.1"/>
    </source>
</evidence>
<name>A0ACC0DSU0_9BASI</name>
<reference evidence="1 2" key="3">
    <citation type="journal article" date="2022" name="Microbiol. Spectr.">
        <title>Folding features and dynamics of 3D genome architecture in plant fungal pathogens.</title>
        <authorList>
            <person name="Xia C."/>
        </authorList>
    </citation>
    <scope>NUCLEOTIDE SEQUENCE [LARGE SCALE GENOMIC DNA]</scope>
    <source>
        <strain evidence="1 2">93-210</strain>
    </source>
</reference>
<protein>
    <submittedName>
        <fullName evidence="1">Uncharacterized protein</fullName>
    </submittedName>
</protein>
<gene>
    <name evidence="1" type="ORF">MJO28_014834</name>
</gene>
<organism evidence="1 2">
    <name type="scientific">Puccinia striiformis f. sp. tritici</name>
    <dbReference type="NCBI Taxonomy" id="168172"/>
    <lineage>
        <taxon>Eukaryota</taxon>
        <taxon>Fungi</taxon>
        <taxon>Dikarya</taxon>
        <taxon>Basidiomycota</taxon>
        <taxon>Pucciniomycotina</taxon>
        <taxon>Pucciniomycetes</taxon>
        <taxon>Pucciniales</taxon>
        <taxon>Pucciniaceae</taxon>
        <taxon>Puccinia</taxon>
    </lineage>
</organism>
<accession>A0ACC0DSU0</accession>
<reference evidence="2" key="1">
    <citation type="journal article" date="2018" name="BMC Genomics">
        <title>Genomic insights into host adaptation between the wheat stripe rust pathogen (Puccinia striiformis f. sp. tritici) and the barley stripe rust pathogen (Puccinia striiformis f. sp. hordei).</title>
        <authorList>
            <person name="Xia C."/>
            <person name="Wang M."/>
            <person name="Yin C."/>
            <person name="Cornejo O.E."/>
            <person name="Hulbert S.H."/>
            <person name="Chen X."/>
        </authorList>
    </citation>
    <scope>NUCLEOTIDE SEQUENCE [LARGE SCALE GENOMIC DNA]</scope>
    <source>
        <strain evidence="2">93-210</strain>
    </source>
</reference>
<evidence type="ECO:0000313" key="2">
    <source>
        <dbReference type="Proteomes" id="UP001060170"/>
    </source>
</evidence>
<keyword evidence="2" id="KW-1185">Reference proteome</keyword>